<dbReference type="PANTHER" id="PTHR37424">
    <property type="entry name" value="BACTERIOFERRITIN-ASSOCIATED FERREDOXIN"/>
    <property type="match status" value="1"/>
</dbReference>
<accession>A0A381P7X4</accession>
<keyword evidence="1" id="KW-0813">Transport</keyword>
<evidence type="ECO:0000256" key="1">
    <source>
        <dbReference type="ARBA" id="ARBA00022448"/>
    </source>
</evidence>
<evidence type="ECO:0000259" key="9">
    <source>
        <dbReference type="Pfam" id="PF04324"/>
    </source>
</evidence>
<protein>
    <recommendedName>
        <fullName evidence="7">Bacterioferritin-associated ferredoxin</fullName>
    </recommendedName>
</protein>
<evidence type="ECO:0000256" key="4">
    <source>
        <dbReference type="ARBA" id="ARBA00022982"/>
    </source>
</evidence>
<keyword evidence="4" id="KW-0249">Electron transport</keyword>
<keyword evidence="3" id="KW-0479">Metal-binding</keyword>
<evidence type="ECO:0000256" key="3">
    <source>
        <dbReference type="ARBA" id="ARBA00022723"/>
    </source>
</evidence>
<dbReference type="InterPro" id="IPR007419">
    <property type="entry name" value="BFD-like_2Fe2S-bd_dom"/>
</dbReference>
<dbReference type="EMBL" id="UINC01000865">
    <property type="protein sequence ID" value="SUZ62349.1"/>
    <property type="molecule type" value="Genomic_DNA"/>
</dbReference>
<feature type="domain" description="BFD-like [2Fe-2S]-binding" evidence="9">
    <location>
        <begin position="2"/>
        <end position="50"/>
    </location>
</feature>
<organism evidence="10">
    <name type="scientific">marine metagenome</name>
    <dbReference type="NCBI Taxonomy" id="408172"/>
    <lineage>
        <taxon>unclassified sequences</taxon>
        <taxon>metagenomes</taxon>
        <taxon>ecological metagenomes</taxon>
    </lineage>
</organism>
<dbReference type="PANTHER" id="PTHR37424:SF1">
    <property type="entry name" value="BACTERIOFERRITIN-ASSOCIATED FERREDOXIN"/>
    <property type="match status" value="1"/>
</dbReference>
<dbReference type="InterPro" id="IPR041854">
    <property type="entry name" value="BFD-like_2Fe2S-bd_dom_sf"/>
</dbReference>
<comment type="similarity">
    <text evidence="8">Belongs to the Bfd family.</text>
</comment>
<evidence type="ECO:0000256" key="8">
    <source>
        <dbReference type="ARBA" id="ARBA00046332"/>
    </source>
</evidence>
<evidence type="ECO:0000256" key="2">
    <source>
        <dbReference type="ARBA" id="ARBA00022714"/>
    </source>
</evidence>
<dbReference type="Pfam" id="PF04324">
    <property type="entry name" value="Fer2_BFD"/>
    <property type="match status" value="1"/>
</dbReference>
<dbReference type="InterPro" id="IPR052371">
    <property type="entry name" value="BFD-associated_ferredoxin"/>
</dbReference>
<keyword evidence="2" id="KW-0001">2Fe-2S</keyword>
<gene>
    <name evidence="10" type="ORF">METZ01_LOCUS15203</name>
</gene>
<evidence type="ECO:0000256" key="5">
    <source>
        <dbReference type="ARBA" id="ARBA00023004"/>
    </source>
</evidence>
<evidence type="ECO:0000256" key="7">
    <source>
        <dbReference type="ARBA" id="ARBA00039386"/>
    </source>
</evidence>
<keyword evidence="6" id="KW-0411">Iron-sulfur</keyword>
<name>A0A381P7X4_9ZZZZ</name>
<dbReference type="Gene3D" id="1.10.10.1100">
    <property type="entry name" value="BFD-like [2Fe-2S]-binding domain"/>
    <property type="match status" value="1"/>
</dbReference>
<sequence length="66" mass="6765">MYVCLCHAIRTAEISDAVVAGHRDLASIAEELGVATSCGACASHAQAIIDSALAKVAPDEAQYYAA</sequence>
<evidence type="ECO:0000256" key="6">
    <source>
        <dbReference type="ARBA" id="ARBA00023014"/>
    </source>
</evidence>
<dbReference type="GO" id="GO:0046872">
    <property type="term" value="F:metal ion binding"/>
    <property type="evidence" value="ECO:0007669"/>
    <property type="project" value="UniProtKB-KW"/>
</dbReference>
<proteinExistence type="inferred from homology"/>
<keyword evidence="5" id="KW-0408">Iron</keyword>
<dbReference type="AlphaFoldDB" id="A0A381P7X4"/>
<evidence type="ECO:0000313" key="10">
    <source>
        <dbReference type="EMBL" id="SUZ62349.1"/>
    </source>
</evidence>
<reference evidence="10" key="1">
    <citation type="submission" date="2018-05" db="EMBL/GenBank/DDBJ databases">
        <authorList>
            <person name="Lanie J.A."/>
            <person name="Ng W.-L."/>
            <person name="Kazmierczak K.M."/>
            <person name="Andrzejewski T.M."/>
            <person name="Davidsen T.M."/>
            <person name="Wayne K.J."/>
            <person name="Tettelin H."/>
            <person name="Glass J.I."/>
            <person name="Rusch D."/>
            <person name="Podicherti R."/>
            <person name="Tsui H.-C.T."/>
            <person name="Winkler M.E."/>
        </authorList>
    </citation>
    <scope>NUCLEOTIDE SEQUENCE</scope>
</reference>
<dbReference type="GO" id="GO:0051537">
    <property type="term" value="F:2 iron, 2 sulfur cluster binding"/>
    <property type="evidence" value="ECO:0007669"/>
    <property type="project" value="UniProtKB-KW"/>
</dbReference>